<dbReference type="Gene3D" id="1.20.1250.20">
    <property type="entry name" value="MFS general substrate transporter like domains"/>
    <property type="match status" value="2"/>
</dbReference>
<dbReference type="InterPro" id="IPR020846">
    <property type="entry name" value="MFS_dom"/>
</dbReference>
<evidence type="ECO:0000256" key="1">
    <source>
        <dbReference type="ARBA" id="ARBA00004141"/>
    </source>
</evidence>
<feature type="transmembrane region" description="Helical" evidence="5">
    <location>
        <begin position="117"/>
        <end position="136"/>
    </location>
</feature>
<dbReference type="EMBL" id="OV696691">
    <property type="protein sequence ID" value="CAH1267200.1"/>
    <property type="molecule type" value="Genomic_DNA"/>
</dbReference>
<feature type="transmembrane region" description="Helical" evidence="5">
    <location>
        <begin position="148"/>
        <end position="168"/>
    </location>
</feature>
<comment type="subcellular location">
    <subcellularLocation>
        <location evidence="1">Membrane</location>
        <topology evidence="1">Multi-pass membrane protein</topology>
    </subcellularLocation>
</comment>
<feature type="transmembrane region" description="Helical" evidence="5">
    <location>
        <begin position="339"/>
        <end position="360"/>
    </location>
</feature>
<dbReference type="PROSITE" id="PS50850">
    <property type="entry name" value="MFS"/>
    <property type="match status" value="1"/>
</dbReference>
<accession>A0A8K0A461</accession>
<feature type="transmembrane region" description="Helical" evidence="5">
    <location>
        <begin position="296"/>
        <end position="319"/>
    </location>
</feature>
<dbReference type="Pfam" id="PF07690">
    <property type="entry name" value="MFS_1"/>
    <property type="match status" value="1"/>
</dbReference>
<keyword evidence="8" id="KW-1185">Reference proteome</keyword>
<organism evidence="7 8">
    <name type="scientific">Branchiostoma lanceolatum</name>
    <name type="common">Common lancelet</name>
    <name type="synonym">Amphioxus lanceolatum</name>
    <dbReference type="NCBI Taxonomy" id="7740"/>
    <lineage>
        <taxon>Eukaryota</taxon>
        <taxon>Metazoa</taxon>
        <taxon>Chordata</taxon>
        <taxon>Cephalochordata</taxon>
        <taxon>Leptocardii</taxon>
        <taxon>Amphioxiformes</taxon>
        <taxon>Branchiostomatidae</taxon>
        <taxon>Branchiostoma</taxon>
    </lineage>
</organism>
<dbReference type="AlphaFoldDB" id="A0A8K0A461"/>
<evidence type="ECO:0000313" key="7">
    <source>
        <dbReference type="EMBL" id="CAH1267200.1"/>
    </source>
</evidence>
<feature type="transmembrane region" description="Helical" evidence="5">
    <location>
        <begin position="471"/>
        <end position="491"/>
    </location>
</feature>
<feature type="transmembrane region" description="Helical" evidence="5">
    <location>
        <begin position="437"/>
        <end position="459"/>
    </location>
</feature>
<feature type="transmembrane region" description="Helical" evidence="5">
    <location>
        <begin position="174"/>
        <end position="197"/>
    </location>
</feature>
<evidence type="ECO:0000256" key="2">
    <source>
        <dbReference type="ARBA" id="ARBA00022692"/>
    </source>
</evidence>
<name>A0A8K0A461_BRALA</name>
<proteinExistence type="predicted"/>
<dbReference type="InterPro" id="IPR011701">
    <property type="entry name" value="MFS"/>
</dbReference>
<dbReference type="OrthoDB" id="2985014at2759"/>
<keyword evidence="3 5" id="KW-1133">Transmembrane helix</keyword>
<gene>
    <name evidence="7" type="primary">SLC17A5</name>
    <name evidence="7" type="ORF">BLAG_LOCUS20648</name>
</gene>
<dbReference type="Proteomes" id="UP000838412">
    <property type="component" value="Chromosome 6"/>
</dbReference>
<feature type="transmembrane region" description="Helical" evidence="5">
    <location>
        <begin position="239"/>
        <end position="260"/>
    </location>
</feature>
<dbReference type="PANTHER" id="PTHR11662:SF454">
    <property type="entry name" value="SIALIN-LIKE"/>
    <property type="match status" value="1"/>
</dbReference>
<feature type="transmembrane region" description="Helical" evidence="5">
    <location>
        <begin position="372"/>
        <end position="396"/>
    </location>
</feature>
<keyword evidence="2 5" id="KW-0812">Transmembrane</keyword>
<feature type="transmembrane region" description="Helical" evidence="5">
    <location>
        <begin position="209"/>
        <end position="227"/>
    </location>
</feature>
<dbReference type="FunFam" id="1.20.1250.20:FF:000423">
    <property type="entry name" value="Putative inorganic phosphate cotransporter-like Protein"/>
    <property type="match status" value="1"/>
</dbReference>
<dbReference type="SUPFAM" id="SSF103473">
    <property type="entry name" value="MFS general substrate transporter"/>
    <property type="match status" value="1"/>
</dbReference>
<dbReference type="GO" id="GO:0006820">
    <property type="term" value="P:monoatomic anion transport"/>
    <property type="evidence" value="ECO:0007669"/>
    <property type="project" value="TreeGrafter"/>
</dbReference>
<keyword evidence="4 5" id="KW-0472">Membrane</keyword>
<feature type="transmembrane region" description="Helical" evidence="5">
    <location>
        <begin position="402"/>
        <end position="425"/>
    </location>
</feature>
<sequence length="540" mass="58353">MYLAERWKMDATGKDMAAADAVGKTETKSDQHSEKRSCCLLADKIPARYVLAALFFVGHVSMIISRGGFALAVVVMVNSSSRVTPVNQTDTYQLCPSSGRGNTSSQNDQGELDWSESVKGVVLGAYFYGYIFTQVVGGMLEQRLGGRIVYGTSILLGAVLNVLCPVAARTSPWAIFAVRFSIGLVTGVLFPSLYGIWGRWAPPTERTKLLAICYMGLPLGNIINYPLASFLAAELGWEYIFYIPGATTAAWLLAWLLLAYDSPEKHPRILKEEQKYIEEGIGIRGRQIPTVPWLKILASPAVWALIIGQFSSNWGVFFLTTQLPNYMQNVLGFNIQTNGLLSALPFVLAMVSMLASGAAADRLIQGEKIPKVWIRRGFVITGYSGMVICGVILANLSGCNPFTAVALLCITQGFNGLTVAGFRAVHVEFAPRFSGVTFALANTGGTVSGIFAPLLVGLVTDNYPTPTAWSTIFYIGAAIQGVGGIFTAVFMRTDIQPWALGEPNVNDKSPELAGSKDLVIANEHAEMPMKAVGEMPNTKL</sequence>
<dbReference type="GO" id="GO:0016324">
    <property type="term" value="C:apical plasma membrane"/>
    <property type="evidence" value="ECO:0007669"/>
    <property type="project" value="TreeGrafter"/>
</dbReference>
<dbReference type="PANTHER" id="PTHR11662">
    <property type="entry name" value="SOLUTE CARRIER FAMILY 17"/>
    <property type="match status" value="1"/>
</dbReference>
<reference evidence="7" key="1">
    <citation type="submission" date="2022-01" db="EMBL/GenBank/DDBJ databases">
        <authorList>
            <person name="Braso-Vives M."/>
        </authorList>
    </citation>
    <scope>NUCLEOTIDE SEQUENCE</scope>
</reference>
<evidence type="ECO:0000256" key="5">
    <source>
        <dbReference type="SAM" id="Phobius"/>
    </source>
</evidence>
<feature type="transmembrane region" description="Helical" evidence="5">
    <location>
        <begin position="49"/>
        <end position="77"/>
    </location>
</feature>
<feature type="domain" description="Major facilitator superfamily (MFS) profile" evidence="6">
    <location>
        <begin position="60"/>
        <end position="495"/>
    </location>
</feature>
<dbReference type="FunFam" id="1.20.1250.20:FF:000725">
    <property type="entry name" value="Uncharacterized protein"/>
    <property type="match status" value="1"/>
</dbReference>
<dbReference type="InterPro" id="IPR036259">
    <property type="entry name" value="MFS_trans_sf"/>
</dbReference>
<evidence type="ECO:0000256" key="4">
    <source>
        <dbReference type="ARBA" id="ARBA00023136"/>
    </source>
</evidence>
<evidence type="ECO:0000259" key="6">
    <source>
        <dbReference type="PROSITE" id="PS50850"/>
    </source>
</evidence>
<evidence type="ECO:0000313" key="8">
    <source>
        <dbReference type="Proteomes" id="UP000838412"/>
    </source>
</evidence>
<evidence type="ECO:0000256" key="3">
    <source>
        <dbReference type="ARBA" id="ARBA00022989"/>
    </source>
</evidence>
<dbReference type="GO" id="GO:0022857">
    <property type="term" value="F:transmembrane transporter activity"/>
    <property type="evidence" value="ECO:0007669"/>
    <property type="project" value="InterPro"/>
</dbReference>
<dbReference type="InterPro" id="IPR050382">
    <property type="entry name" value="MFS_Na/Anion_cotransporter"/>
</dbReference>
<protein>
    <submittedName>
        <fullName evidence="7">SLC17A5 protein</fullName>
    </submittedName>
</protein>